<dbReference type="GO" id="GO:0000785">
    <property type="term" value="C:chromatin"/>
    <property type="evidence" value="ECO:0007669"/>
    <property type="project" value="InterPro"/>
</dbReference>
<dbReference type="GO" id="GO:0003677">
    <property type="term" value="F:DNA binding"/>
    <property type="evidence" value="ECO:0007669"/>
    <property type="project" value="InterPro"/>
</dbReference>
<dbReference type="Proteomes" id="UP000602905">
    <property type="component" value="Unassembled WGS sequence"/>
</dbReference>
<name>A0A8H7HV87_9AGAM</name>
<dbReference type="GO" id="GO:0005634">
    <property type="term" value="C:nucleus"/>
    <property type="evidence" value="ECO:0007669"/>
    <property type="project" value="InterPro"/>
</dbReference>
<dbReference type="InterPro" id="IPR000116">
    <property type="entry name" value="HMGA"/>
</dbReference>
<dbReference type="GO" id="GO:0006355">
    <property type="term" value="P:regulation of DNA-templated transcription"/>
    <property type="evidence" value="ECO:0007669"/>
    <property type="project" value="InterPro"/>
</dbReference>
<feature type="coiled-coil region" evidence="1">
    <location>
        <begin position="321"/>
        <end position="376"/>
    </location>
</feature>
<dbReference type="OrthoDB" id="20865at2759"/>
<evidence type="ECO:0000313" key="3">
    <source>
        <dbReference type="EMBL" id="KAF8709067.1"/>
    </source>
</evidence>
<evidence type="ECO:0000256" key="2">
    <source>
        <dbReference type="SAM" id="MobiDB-lite"/>
    </source>
</evidence>
<keyword evidence="1" id="KW-0175">Coiled coil</keyword>
<feature type="compositionally biased region" description="Polar residues" evidence="2">
    <location>
        <begin position="232"/>
        <end position="249"/>
    </location>
</feature>
<feature type="region of interest" description="Disordered" evidence="2">
    <location>
        <begin position="196"/>
        <end position="249"/>
    </location>
</feature>
<evidence type="ECO:0000256" key="1">
    <source>
        <dbReference type="SAM" id="Coils"/>
    </source>
</evidence>
<comment type="caution">
    <text evidence="3">The sequence shown here is derived from an EMBL/GenBank/DDBJ whole genome shotgun (WGS) entry which is preliminary data.</text>
</comment>
<feature type="non-terminal residue" evidence="3">
    <location>
        <position position="527"/>
    </location>
</feature>
<feature type="compositionally biased region" description="Low complexity" evidence="2">
    <location>
        <begin position="196"/>
        <end position="218"/>
    </location>
</feature>
<gene>
    <name evidence="3" type="ORF">RHS03_03065</name>
</gene>
<feature type="region of interest" description="Disordered" evidence="2">
    <location>
        <begin position="419"/>
        <end position="527"/>
    </location>
</feature>
<proteinExistence type="predicted"/>
<feature type="compositionally biased region" description="Basic residues" evidence="2">
    <location>
        <begin position="505"/>
        <end position="518"/>
    </location>
</feature>
<dbReference type="PRINTS" id="PR00930">
    <property type="entry name" value="HIGHMOBLTYIY"/>
</dbReference>
<feature type="compositionally biased region" description="Polar residues" evidence="2">
    <location>
        <begin position="455"/>
        <end position="467"/>
    </location>
</feature>
<evidence type="ECO:0000313" key="4">
    <source>
        <dbReference type="Proteomes" id="UP000602905"/>
    </source>
</evidence>
<dbReference type="AlphaFoldDB" id="A0A8H7HV87"/>
<reference evidence="3" key="1">
    <citation type="submission" date="2020-09" db="EMBL/GenBank/DDBJ databases">
        <title>Comparative genome analyses of four rice-infecting Rhizoctonia solani isolates reveal extensive enrichment of homogalacturonan modification genes.</title>
        <authorList>
            <person name="Lee D.-Y."/>
            <person name="Jeon J."/>
            <person name="Kim K.-T."/>
            <person name="Cheong K."/>
            <person name="Song H."/>
            <person name="Choi G."/>
            <person name="Ko J."/>
            <person name="Opiyo S.O."/>
            <person name="Zuo S."/>
            <person name="Madhav S."/>
            <person name="Lee Y.-H."/>
            <person name="Wang G.-L."/>
        </authorList>
    </citation>
    <scope>NUCLEOTIDE SEQUENCE</scope>
    <source>
        <strain evidence="3">AG1-IA WGL</strain>
    </source>
</reference>
<accession>A0A8H7HV87</accession>
<sequence>MPPTQAHSKPVSYDEYVIRVTALMTKEKGSIDQPSLCRTVGLAPSYLILDTTTLSSSTAGIQTWASGFHRLVDIMLVLHKRDELQIETLNRASQACSECWTMTCAFQGLQDARTGVRSIAARLQGILDPNGIEYKGEKVYGIKVVLFCENIALSALTFPRGLTASDIMNQLPSLDMSVHHVDHQAGHQPYLQQAHFAAPHQHQPQHQTQSTSVSPQPQYYTTPQDHAGGYVNAQSYGNPQQGPYTVPTTSIQQHPQVAPARASMVPPRSITQETYQSPVIAQPGLDWAKDLIRQAKASELKKHSLTLQLHTAQIISAHSSLEQKNKKLEDAKTQKEWLESERARLLDELRQVDLSESALQREVNELKNKIKAITEGEYGAAKNEVEMIRKELGLSPLPSLQTTLEEKGARGFIPYTSVFGVTDVGPSRTGSNHKRRLDQPDNETPIADAEIPATVPTSVIQSPQGNETMPDKRGPGRPRKVDTNGNLSLPGPPTEPGRDGVSPTKRPRGRPKGSKNKPKVISDPTSV</sequence>
<protein>
    <submittedName>
        <fullName evidence="3">Zinc finger-containing protein</fullName>
    </submittedName>
</protein>
<organism evidence="3 4">
    <name type="scientific">Rhizoctonia solani</name>
    <dbReference type="NCBI Taxonomy" id="456999"/>
    <lineage>
        <taxon>Eukaryota</taxon>
        <taxon>Fungi</taxon>
        <taxon>Dikarya</taxon>
        <taxon>Basidiomycota</taxon>
        <taxon>Agaricomycotina</taxon>
        <taxon>Agaricomycetes</taxon>
        <taxon>Cantharellales</taxon>
        <taxon>Ceratobasidiaceae</taxon>
        <taxon>Rhizoctonia</taxon>
    </lineage>
</organism>
<dbReference type="EMBL" id="JACYCD010000048">
    <property type="protein sequence ID" value="KAF8709067.1"/>
    <property type="molecule type" value="Genomic_DNA"/>
</dbReference>
<feature type="compositionally biased region" description="Basic and acidic residues" evidence="2">
    <location>
        <begin position="469"/>
        <end position="482"/>
    </location>
</feature>